<dbReference type="EMBL" id="JAKKPZ010000365">
    <property type="protein sequence ID" value="KAI1695890.1"/>
    <property type="molecule type" value="Genomic_DNA"/>
</dbReference>
<evidence type="ECO:0000313" key="1">
    <source>
        <dbReference type="EMBL" id="KAI1695890.1"/>
    </source>
</evidence>
<protein>
    <submittedName>
        <fullName evidence="1">Uncharacterized protein</fullName>
    </submittedName>
</protein>
<sequence length="145" mass="16369">MFPARPVPIVLSRREEAIDVSHARIRAPTRNLPFYVTHVTHGCHVFTYVNPKSDIDINSTTELYNEQNEPLIQLLSLTKPRRFSQNSDSAMQTQNNQYYLSNGAPDAYYVVVDSGFIPYFDEESVSSSGTPAFQSLLKVPNEELG</sequence>
<accession>A0AAD4QXC6</accession>
<name>A0AAD4QXC6_9BILA</name>
<reference evidence="1" key="1">
    <citation type="submission" date="2022-01" db="EMBL/GenBank/DDBJ databases">
        <title>Genome Sequence Resource for Two Populations of Ditylenchus destructor, the Migratory Endoparasitic Phytonematode.</title>
        <authorList>
            <person name="Zhang H."/>
            <person name="Lin R."/>
            <person name="Xie B."/>
        </authorList>
    </citation>
    <scope>NUCLEOTIDE SEQUENCE</scope>
    <source>
        <strain evidence="1">BazhouSP</strain>
    </source>
</reference>
<organism evidence="1 2">
    <name type="scientific">Ditylenchus destructor</name>
    <dbReference type="NCBI Taxonomy" id="166010"/>
    <lineage>
        <taxon>Eukaryota</taxon>
        <taxon>Metazoa</taxon>
        <taxon>Ecdysozoa</taxon>
        <taxon>Nematoda</taxon>
        <taxon>Chromadorea</taxon>
        <taxon>Rhabditida</taxon>
        <taxon>Tylenchina</taxon>
        <taxon>Tylenchomorpha</taxon>
        <taxon>Sphaerularioidea</taxon>
        <taxon>Anguinidae</taxon>
        <taxon>Anguininae</taxon>
        <taxon>Ditylenchus</taxon>
    </lineage>
</organism>
<evidence type="ECO:0000313" key="2">
    <source>
        <dbReference type="Proteomes" id="UP001201812"/>
    </source>
</evidence>
<gene>
    <name evidence="1" type="ORF">DdX_19340</name>
</gene>
<dbReference type="AlphaFoldDB" id="A0AAD4QXC6"/>
<comment type="caution">
    <text evidence="1">The sequence shown here is derived from an EMBL/GenBank/DDBJ whole genome shotgun (WGS) entry which is preliminary data.</text>
</comment>
<dbReference type="Proteomes" id="UP001201812">
    <property type="component" value="Unassembled WGS sequence"/>
</dbReference>
<proteinExistence type="predicted"/>
<keyword evidence="2" id="KW-1185">Reference proteome</keyword>